<gene>
    <name evidence="2" type="ORF">OAUR00152_LOCUS29356</name>
</gene>
<feature type="region of interest" description="Disordered" evidence="1">
    <location>
        <begin position="82"/>
        <end position="113"/>
    </location>
</feature>
<sequence>MHEKTVPNTAMHISARSSHCKAKRKEYANRTIDTVHNSLHSSVCVLWVLPCCLSAIFSNSDQTNMVQTPTQENKAGRLCRNNASARRRNKRFKSRGMKAAPDPLTSPKIKGTPNYCQC</sequence>
<dbReference type="AlphaFoldDB" id="A0A7S4JKU4"/>
<proteinExistence type="predicted"/>
<evidence type="ECO:0000313" key="2">
    <source>
        <dbReference type="EMBL" id="CAE2266793.1"/>
    </source>
</evidence>
<evidence type="ECO:0000256" key="1">
    <source>
        <dbReference type="SAM" id="MobiDB-lite"/>
    </source>
</evidence>
<name>A0A7S4JKU4_9STRA</name>
<feature type="compositionally biased region" description="Basic residues" evidence="1">
    <location>
        <begin position="85"/>
        <end position="96"/>
    </location>
</feature>
<organism evidence="2">
    <name type="scientific">Odontella aurita</name>
    <dbReference type="NCBI Taxonomy" id="265563"/>
    <lineage>
        <taxon>Eukaryota</taxon>
        <taxon>Sar</taxon>
        <taxon>Stramenopiles</taxon>
        <taxon>Ochrophyta</taxon>
        <taxon>Bacillariophyta</taxon>
        <taxon>Mediophyceae</taxon>
        <taxon>Biddulphiophycidae</taxon>
        <taxon>Eupodiscales</taxon>
        <taxon>Odontellaceae</taxon>
        <taxon>Odontella</taxon>
    </lineage>
</organism>
<accession>A0A7S4JKU4</accession>
<protein>
    <submittedName>
        <fullName evidence="2">Uncharacterized protein</fullName>
    </submittedName>
</protein>
<reference evidence="2" key="1">
    <citation type="submission" date="2021-01" db="EMBL/GenBank/DDBJ databases">
        <authorList>
            <person name="Corre E."/>
            <person name="Pelletier E."/>
            <person name="Niang G."/>
            <person name="Scheremetjew M."/>
            <person name="Finn R."/>
            <person name="Kale V."/>
            <person name="Holt S."/>
            <person name="Cochrane G."/>
            <person name="Meng A."/>
            <person name="Brown T."/>
            <person name="Cohen L."/>
        </authorList>
    </citation>
    <scope>NUCLEOTIDE SEQUENCE</scope>
    <source>
        <strain evidence="2">Isolate 1302-5</strain>
    </source>
</reference>
<dbReference type="EMBL" id="HBKQ01042565">
    <property type="protein sequence ID" value="CAE2266793.1"/>
    <property type="molecule type" value="Transcribed_RNA"/>
</dbReference>